<comment type="similarity">
    <text evidence="1">Belongs to the LysR transcriptional regulatory family.</text>
</comment>
<dbReference type="PANTHER" id="PTHR30537:SF1">
    <property type="entry name" value="HTH-TYPE TRANSCRIPTIONAL REGULATOR PGRR"/>
    <property type="match status" value="1"/>
</dbReference>
<dbReference type="GO" id="GO:0006351">
    <property type="term" value="P:DNA-templated transcription"/>
    <property type="evidence" value="ECO:0007669"/>
    <property type="project" value="TreeGrafter"/>
</dbReference>
<dbReference type="Pfam" id="PF03466">
    <property type="entry name" value="LysR_substrate"/>
    <property type="match status" value="1"/>
</dbReference>
<evidence type="ECO:0000256" key="5">
    <source>
        <dbReference type="ARBA" id="ARBA00054626"/>
    </source>
</evidence>
<comment type="function">
    <text evidence="5">Transcriptional regulator of the ttuABCDE tartrate utilization operon.</text>
</comment>
<dbReference type="InterPro" id="IPR058163">
    <property type="entry name" value="LysR-type_TF_proteobact-type"/>
</dbReference>
<dbReference type="AlphaFoldDB" id="A0A7X0JN24"/>
<feature type="domain" description="HTH lysR-type" evidence="8">
    <location>
        <begin position="26"/>
        <end position="83"/>
    </location>
</feature>
<dbReference type="SUPFAM" id="SSF53850">
    <property type="entry name" value="Periplasmic binding protein-like II"/>
    <property type="match status" value="1"/>
</dbReference>
<evidence type="ECO:0000256" key="7">
    <source>
        <dbReference type="ARBA" id="ARBA00083243"/>
    </source>
</evidence>
<dbReference type="GO" id="GO:0003700">
    <property type="term" value="F:DNA-binding transcription factor activity"/>
    <property type="evidence" value="ECO:0007669"/>
    <property type="project" value="InterPro"/>
</dbReference>
<evidence type="ECO:0000256" key="3">
    <source>
        <dbReference type="ARBA" id="ARBA00023125"/>
    </source>
</evidence>
<evidence type="ECO:0000259" key="8">
    <source>
        <dbReference type="PROSITE" id="PS50931"/>
    </source>
</evidence>
<keyword evidence="2" id="KW-0805">Transcription regulation</keyword>
<dbReference type="Gene3D" id="1.10.10.10">
    <property type="entry name" value="Winged helix-like DNA-binding domain superfamily/Winged helix DNA-binding domain"/>
    <property type="match status" value="1"/>
</dbReference>
<keyword evidence="10" id="KW-1185">Reference proteome</keyword>
<dbReference type="CDD" id="cd08474">
    <property type="entry name" value="PBP2_CrgA_like_5"/>
    <property type="match status" value="1"/>
</dbReference>
<dbReference type="Pfam" id="PF00126">
    <property type="entry name" value="HTH_1"/>
    <property type="match status" value="1"/>
</dbReference>
<dbReference type="EMBL" id="JACHBU010000009">
    <property type="protein sequence ID" value="MBB6510629.1"/>
    <property type="molecule type" value="Genomic_DNA"/>
</dbReference>
<evidence type="ECO:0000256" key="1">
    <source>
        <dbReference type="ARBA" id="ARBA00009437"/>
    </source>
</evidence>
<dbReference type="Proteomes" id="UP000585437">
    <property type="component" value="Unassembled WGS sequence"/>
</dbReference>
<dbReference type="RefSeq" id="WP_184655763.1">
    <property type="nucleotide sequence ID" value="NZ_JACHBU010000009.1"/>
</dbReference>
<evidence type="ECO:0000256" key="2">
    <source>
        <dbReference type="ARBA" id="ARBA00023015"/>
    </source>
</evidence>
<evidence type="ECO:0000256" key="6">
    <source>
        <dbReference type="ARBA" id="ARBA00067332"/>
    </source>
</evidence>
<sequence>MTSTFRADKLCRSNRLGKVSFAMNALRLDSFDVFAAIVRCGGFRAAALERGVSSSALSQTINALEEALGIRLLNRTTRSVFPTEAGQRLLNRLAPALADIRLAVAEVDELRDTPSGTLRINAPAPAVDHLLCRLVFDFMEAFREVKVEIISDAAVIDIVEQGFDAGVRFGKQLAQDMIAVPLGPSLRYAIVASPTYLERAGRPETPHDLVNHDCIRRRFPGGTLVTWRFTNGSEDLEITPTGRLTLSSAQNELQAALAGKGIAHVLDDYAKPDISSGRLIDLLVDWRPALQSWFLYYPNRRLPSAAMRAFLDFIKNYRWDAR</sequence>
<dbReference type="Gene3D" id="3.40.190.290">
    <property type="match status" value="1"/>
</dbReference>
<organism evidence="9 10">
    <name type="scientific">Rhizobium soli</name>
    <dbReference type="NCBI Taxonomy" id="424798"/>
    <lineage>
        <taxon>Bacteria</taxon>
        <taxon>Pseudomonadati</taxon>
        <taxon>Pseudomonadota</taxon>
        <taxon>Alphaproteobacteria</taxon>
        <taxon>Hyphomicrobiales</taxon>
        <taxon>Rhizobiaceae</taxon>
        <taxon>Rhizobium/Agrobacterium group</taxon>
        <taxon>Rhizobium</taxon>
    </lineage>
</organism>
<dbReference type="GO" id="GO:0043565">
    <property type="term" value="F:sequence-specific DNA binding"/>
    <property type="evidence" value="ECO:0007669"/>
    <property type="project" value="TreeGrafter"/>
</dbReference>
<dbReference type="PANTHER" id="PTHR30537">
    <property type="entry name" value="HTH-TYPE TRANSCRIPTIONAL REGULATOR"/>
    <property type="match status" value="1"/>
</dbReference>
<name>A0A7X0JN24_9HYPH</name>
<dbReference type="InterPro" id="IPR005119">
    <property type="entry name" value="LysR_subst-bd"/>
</dbReference>
<keyword evidence="3 9" id="KW-0238">DNA-binding</keyword>
<reference evidence="9 10" key="1">
    <citation type="submission" date="2020-08" db="EMBL/GenBank/DDBJ databases">
        <title>The Agave Microbiome: Exploring the role of microbial communities in plant adaptations to desert environments.</title>
        <authorList>
            <person name="Partida-Martinez L.P."/>
        </authorList>
    </citation>
    <scope>NUCLEOTIDE SEQUENCE [LARGE SCALE GENOMIC DNA]</scope>
    <source>
        <strain evidence="9 10">AS3.12</strain>
    </source>
</reference>
<gene>
    <name evidence="9" type="ORF">F4695_004020</name>
</gene>
<evidence type="ECO:0000313" key="10">
    <source>
        <dbReference type="Proteomes" id="UP000585437"/>
    </source>
</evidence>
<comment type="caution">
    <text evidence="9">The sequence shown here is derived from an EMBL/GenBank/DDBJ whole genome shotgun (WGS) entry which is preliminary data.</text>
</comment>
<dbReference type="InterPro" id="IPR036388">
    <property type="entry name" value="WH-like_DNA-bd_sf"/>
</dbReference>
<protein>
    <recommendedName>
        <fullName evidence="6">HTH-type transcriptional regulator TtuA</fullName>
    </recommendedName>
    <alternativeName>
        <fullName evidence="7">Tartrate utilization transcriptional regulator</fullName>
    </alternativeName>
</protein>
<accession>A0A7X0JN24</accession>
<dbReference type="SUPFAM" id="SSF46785">
    <property type="entry name" value="Winged helix' DNA-binding domain"/>
    <property type="match status" value="1"/>
</dbReference>
<dbReference type="FunFam" id="1.10.10.10:FF:000001">
    <property type="entry name" value="LysR family transcriptional regulator"/>
    <property type="match status" value="1"/>
</dbReference>
<dbReference type="InterPro" id="IPR000847">
    <property type="entry name" value="LysR_HTH_N"/>
</dbReference>
<keyword evidence="4" id="KW-0804">Transcription</keyword>
<proteinExistence type="inferred from homology"/>
<evidence type="ECO:0000256" key="4">
    <source>
        <dbReference type="ARBA" id="ARBA00023163"/>
    </source>
</evidence>
<dbReference type="PROSITE" id="PS50931">
    <property type="entry name" value="HTH_LYSR"/>
    <property type="match status" value="1"/>
</dbReference>
<evidence type="ECO:0000313" key="9">
    <source>
        <dbReference type="EMBL" id="MBB6510629.1"/>
    </source>
</evidence>
<dbReference type="InterPro" id="IPR036390">
    <property type="entry name" value="WH_DNA-bd_sf"/>
</dbReference>